<dbReference type="PRINTS" id="PR00133">
    <property type="entry name" value="GLHYDRLASE3"/>
</dbReference>
<dbReference type="Gene3D" id="3.20.20.300">
    <property type="entry name" value="Glycoside hydrolase, family 3, N-terminal domain"/>
    <property type="match status" value="1"/>
</dbReference>
<dbReference type="InterPro" id="IPR036962">
    <property type="entry name" value="Glyco_hydro_3_N_sf"/>
</dbReference>
<evidence type="ECO:0000256" key="2">
    <source>
        <dbReference type="ARBA" id="ARBA00022801"/>
    </source>
</evidence>
<proteinExistence type="inferred from homology"/>
<dbReference type="SMART" id="SM01217">
    <property type="entry name" value="Fn3_like"/>
    <property type="match status" value="1"/>
</dbReference>
<dbReference type="GO" id="GO:0008422">
    <property type="term" value="F:beta-glucosidase activity"/>
    <property type="evidence" value="ECO:0007669"/>
    <property type="project" value="UniProtKB-ARBA"/>
</dbReference>
<evidence type="ECO:0000313" key="7">
    <source>
        <dbReference type="Proteomes" id="UP000490386"/>
    </source>
</evidence>
<reference evidence="6 7" key="1">
    <citation type="submission" date="2019-09" db="EMBL/GenBank/DDBJ databases">
        <title>Phylogeny of genus Pseudoclavibacter and closely related genus.</title>
        <authorList>
            <person name="Li Y."/>
        </authorList>
    </citation>
    <scope>NUCLEOTIDE SEQUENCE [LARGE SCALE GENOMIC DNA]</scope>
    <source>
        <strain evidence="6 7">THG-MD12</strain>
    </source>
</reference>
<dbReference type="PANTHER" id="PTHR42715:SF10">
    <property type="entry name" value="BETA-GLUCOSIDASE"/>
    <property type="match status" value="1"/>
</dbReference>
<feature type="domain" description="Fibronectin type III-like" evidence="5">
    <location>
        <begin position="585"/>
        <end position="654"/>
    </location>
</feature>
<keyword evidence="2" id="KW-0378">Hydrolase</keyword>
<dbReference type="Gene3D" id="2.60.40.10">
    <property type="entry name" value="Immunoglobulins"/>
    <property type="match status" value="1"/>
</dbReference>
<dbReference type="InterPro" id="IPR013783">
    <property type="entry name" value="Ig-like_fold"/>
</dbReference>
<dbReference type="FunFam" id="2.60.40.10:FF:000495">
    <property type="entry name" value="Periplasmic beta-glucosidase"/>
    <property type="match status" value="1"/>
</dbReference>
<dbReference type="InterPro" id="IPR050288">
    <property type="entry name" value="Cellulose_deg_GH3"/>
</dbReference>
<evidence type="ECO:0000256" key="1">
    <source>
        <dbReference type="ARBA" id="ARBA00005336"/>
    </source>
</evidence>
<dbReference type="Gene3D" id="3.40.50.1700">
    <property type="entry name" value="Glycoside hydrolase family 3 C-terminal domain"/>
    <property type="match status" value="1"/>
</dbReference>
<dbReference type="AlphaFoldDB" id="A0A7J5B088"/>
<comment type="similarity">
    <text evidence="1">Belongs to the glycosyl hydrolase 3 family.</text>
</comment>
<evidence type="ECO:0000313" key="6">
    <source>
        <dbReference type="EMBL" id="KAB1637267.1"/>
    </source>
</evidence>
<dbReference type="InterPro" id="IPR017853">
    <property type="entry name" value="GH"/>
</dbReference>
<evidence type="ECO:0000259" key="5">
    <source>
        <dbReference type="SMART" id="SM01217"/>
    </source>
</evidence>
<dbReference type="InterPro" id="IPR036881">
    <property type="entry name" value="Glyco_hydro_3_C_sf"/>
</dbReference>
<dbReference type="RefSeq" id="WP_151424290.1">
    <property type="nucleotide sequence ID" value="NZ_WBJX01000004.1"/>
</dbReference>
<dbReference type="InterPro" id="IPR026891">
    <property type="entry name" value="Fn3-like"/>
</dbReference>
<evidence type="ECO:0000256" key="3">
    <source>
        <dbReference type="ARBA" id="ARBA00058905"/>
    </source>
</evidence>
<dbReference type="Pfam" id="PF14310">
    <property type="entry name" value="Fn3-like"/>
    <property type="match status" value="1"/>
</dbReference>
<dbReference type="InterPro" id="IPR002772">
    <property type="entry name" value="Glyco_hydro_3_C"/>
</dbReference>
<accession>A0A7J5B088</accession>
<evidence type="ECO:0000256" key="4">
    <source>
        <dbReference type="ARBA" id="ARBA00074219"/>
    </source>
</evidence>
<dbReference type="EMBL" id="WBJX01000004">
    <property type="protein sequence ID" value="KAB1637267.1"/>
    <property type="molecule type" value="Genomic_DNA"/>
</dbReference>
<dbReference type="OrthoDB" id="3187421at2"/>
<dbReference type="Pfam" id="PF01915">
    <property type="entry name" value="Glyco_hydro_3_C"/>
    <property type="match status" value="1"/>
</dbReference>
<comment type="function">
    <text evidence="3">Catalyzes the hydrolysis of a non-reducing terminal alpha-L-arabinopyranosidic linkage in ginsenoside Rb2 (alpha-L-arabinopyranosyl-(1-&gt;6)-alpha-D-glucopyranosyl) to release alpha-D-glucopyranosyl (Rd). It is not able to hydrolyze alpha-L-arabinofuranosyl-(1-&gt;6)-alpha-D-glucopyranosyl (Rc).</text>
</comment>
<dbReference type="Proteomes" id="UP000490386">
    <property type="component" value="Unassembled WGS sequence"/>
</dbReference>
<sequence>MSHLTTARHSVDALTLEDKAALTSGAAYWVTKEPAGVPVVTMEDGPHGVRHQSAGDTPHMGIAPSEPATCFPPAVAVAQTWDPELVERLGEALGREARSFDTDVLLGPGVNIKRDPRCGRNFEYFSEDPLLSGQIGSAWVTGLQRSGAGASLKHFAANNQELDRMRSSSDIDERPLREIYLRTFERVVREAKPWTVMASYNKLNGTPATENHWLLTEVLRGEWGFDGAVVSDWGAVGDRVRALRAGTDLQMPGGDLGADAEVVAAIEDGSLDPAVLDQSVQRMLDLAERAEQARIAHPDTTFDEAEHHALAREVAGRAIVLLKNDEQVLPLGGTGTVAVVGPFATSPRIQGGGSSRVIPTRTDVPFDELRALAPDVDLRAFEGYRHDGTDAADLRQQAVEAAKLADTAVVFLGLTAADEAEGTDRTHINVPAEQIQLLRAVAAAQPKTVAVLIHGGVIALAEIAESVPAVLDATILGQAGGGAIADVLLGRVNPSGRLAETAPVRLEDAPSYLTYPGDQLHVRYGEGIFVGYRGYDHLRREVAFPFGHGLSYTQFEYADLQLVATPDGIRVEVAVRNTGSVDGREVIQLYVSKEGGVQRPPMELRGYRSVGIKAGETAHVTITIPRQDLAYWDIGLHRWVVEGGEYGIHAAASSRDIRRSGTVRLDGDAVRRPFTEESTVAELLRDPIGAAAIADIMGRNGNTQSVASQELGIDANKSGMRIPIGRLRTLSAGRYLPKAQLTDLLQRLNASRVESAQKGNRNF</sequence>
<name>A0A7J5B088_9MICO</name>
<dbReference type="PANTHER" id="PTHR42715">
    <property type="entry name" value="BETA-GLUCOSIDASE"/>
    <property type="match status" value="1"/>
</dbReference>
<dbReference type="InterPro" id="IPR001764">
    <property type="entry name" value="Glyco_hydro_3_N"/>
</dbReference>
<dbReference type="SUPFAM" id="SSF51445">
    <property type="entry name" value="(Trans)glycosidases"/>
    <property type="match status" value="1"/>
</dbReference>
<keyword evidence="7" id="KW-1185">Reference proteome</keyword>
<comment type="caution">
    <text evidence="6">The sequence shown here is derived from an EMBL/GenBank/DDBJ whole genome shotgun (WGS) entry which is preliminary data.</text>
</comment>
<dbReference type="GO" id="GO:0005975">
    <property type="term" value="P:carbohydrate metabolic process"/>
    <property type="evidence" value="ECO:0007669"/>
    <property type="project" value="InterPro"/>
</dbReference>
<protein>
    <recommendedName>
        <fullName evidence="4">Exo-alpha-(1-&gt;6)-L-arabinopyranosidase</fullName>
    </recommendedName>
</protein>
<gene>
    <name evidence="6" type="ORF">F8O03_13385</name>
</gene>
<dbReference type="Pfam" id="PF00933">
    <property type="entry name" value="Glyco_hydro_3"/>
    <property type="match status" value="1"/>
</dbReference>
<dbReference type="SUPFAM" id="SSF52279">
    <property type="entry name" value="Beta-D-glucan exohydrolase, C-terminal domain"/>
    <property type="match status" value="1"/>
</dbReference>
<organism evidence="6 7">
    <name type="scientific">Pseudoclavibacter terrae</name>
    <dbReference type="NCBI Taxonomy" id="1530195"/>
    <lineage>
        <taxon>Bacteria</taxon>
        <taxon>Bacillati</taxon>
        <taxon>Actinomycetota</taxon>
        <taxon>Actinomycetes</taxon>
        <taxon>Micrococcales</taxon>
        <taxon>Microbacteriaceae</taxon>
        <taxon>Pseudoclavibacter</taxon>
    </lineage>
</organism>